<evidence type="ECO:0000256" key="6">
    <source>
        <dbReference type="ARBA" id="ARBA00022989"/>
    </source>
</evidence>
<comment type="similarity">
    <text evidence="2">Belongs to the major facilitator superfamily. TCR/Tet family.</text>
</comment>
<keyword evidence="7 8" id="KW-0472">Membrane</keyword>
<dbReference type="PROSITE" id="PS50850">
    <property type="entry name" value="MFS"/>
    <property type="match status" value="1"/>
</dbReference>
<dbReference type="PROSITE" id="PS00216">
    <property type="entry name" value="SUGAR_TRANSPORT_1"/>
    <property type="match status" value="1"/>
</dbReference>
<feature type="transmembrane region" description="Helical" evidence="8">
    <location>
        <begin position="338"/>
        <end position="359"/>
    </location>
</feature>
<organism evidence="10 11">
    <name type="scientific">Sulfobacillus benefaciens</name>
    <dbReference type="NCBI Taxonomy" id="453960"/>
    <lineage>
        <taxon>Bacteria</taxon>
        <taxon>Bacillati</taxon>
        <taxon>Bacillota</taxon>
        <taxon>Clostridia</taxon>
        <taxon>Eubacteriales</taxon>
        <taxon>Clostridiales Family XVII. Incertae Sedis</taxon>
        <taxon>Sulfobacillus</taxon>
    </lineage>
</organism>
<dbReference type="InterPro" id="IPR020846">
    <property type="entry name" value="MFS_dom"/>
</dbReference>
<proteinExistence type="inferred from homology"/>
<evidence type="ECO:0000256" key="4">
    <source>
        <dbReference type="ARBA" id="ARBA00022475"/>
    </source>
</evidence>
<feature type="transmembrane region" description="Helical" evidence="8">
    <location>
        <begin position="140"/>
        <end position="161"/>
    </location>
</feature>
<dbReference type="InterPro" id="IPR005829">
    <property type="entry name" value="Sugar_transporter_CS"/>
</dbReference>
<dbReference type="AlphaFoldDB" id="A0A2T2XAV9"/>
<dbReference type="PRINTS" id="PR01035">
    <property type="entry name" value="TCRTETA"/>
</dbReference>
<evidence type="ECO:0000256" key="5">
    <source>
        <dbReference type="ARBA" id="ARBA00022692"/>
    </source>
</evidence>
<protein>
    <submittedName>
        <fullName evidence="10">MFS transporter</fullName>
    </submittedName>
</protein>
<keyword evidence="5 8" id="KW-0812">Transmembrane</keyword>
<evidence type="ECO:0000256" key="3">
    <source>
        <dbReference type="ARBA" id="ARBA00022448"/>
    </source>
</evidence>
<feature type="transmembrane region" description="Helical" evidence="8">
    <location>
        <begin position="167"/>
        <end position="186"/>
    </location>
</feature>
<evidence type="ECO:0000256" key="1">
    <source>
        <dbReference type="ARBA" id="ARBA00004651"/>
    </source>
</evidence>
<feature type="transmembrane region" description="Helical" evidence="8">
    <location>
        <begin position="20"/>
        <end position="43"/>
    </location>
</feature>
<keyword evidence="3" id="KW-0813">Transport</keyword>
<dbReference type="PANTHER" id="PTHR23517:SF2">
    <property type="entry name" value="MULTIDRUG RESISTANCE PROTEIN MDTH"/>
    <property type="match status" value="1"/>
</dbReference>
<feature type="transmembrane region" description="Helical" evidence="8">
    <location>
        <begin position="249"/>
        <end position="268"/>
    </location>
</feature>
<dbReference type="CDD" id="cd17329">
    <property type="entry name" value="MFS_MdtH_MDR_like"/>
    <property type="match status" value="1"/>
</dbReference>
<dbReference type="PANTHER" id="PTHR23517">
    <property type="entry name" value="RESISTANCE PROTEIN MDTM, PUTATIVE-RELATED-RELATED"/>
    <property type="match status" value="1"/>
</dbReference>
<evidence type="ECO:0000313" key="10">
    <source>
        <dbReference type="EMBL" id="PSR31586.1"/>
    </source>
</evidence>
<feature type="domain" description="Major facilitator superfamily (MFS) profile" evidence="9">
    <location>
        <begin position="15"/>
        <end position="388"/>
    </location>
</feature>
<dbReference type="Gene3D" id="1.20.1250.20">
    <property type="entry name" value="MFS general substrate transporter like domains"/>
    <property type="match status" value="1"/>
</dbReference>
<dbReference type="Pfam" id="PF07690">
    <property type="entry name" value="MFS_1"/>
    <property type="match status" value="1"/>
</dbReference>
<evidence type="ECO:0000313" key="11">
    <source>
        <dbReference type="Proteomes" id="UP000242972"/>
    </source>
</evidence>
<dbReference type="EMBL" id="PXYW01000062">
    <property type="protein sequence ID" value="PSR31586.1"/>
    <property type="molecule type" value="Genomic_DNA"/>
</dbReference>
<feature type="transmembrane region" description="Helical" evidence="8">
    <location>
        <begin position="302"/>
        <end position="326"/>
    </location>
</feature>
<keyword evidence="6 8" id="KW-1133">Transmembrane helix</keyword>
<reference evidence="10 11" key="1">
    <citation type="journal article" date="2014" name="BMC Genomics">
        <title>Comparison of environmental and isolate Sulfobacillus genomes reveals diverse carbon, sulfur, nitrogen, and hydrogen metabolisms.</title>
        <authorList>
            <person name="Justice N.B."/>
            <person name="Norman A."/>
            <person name="Brown C.T."/>
            <person name="Singh A."/>
            <person name="Thomas B.C."/>
            <person name="Banfield J.F."/>
        </authorList>
    </citation>
    <scope>NUCLEOTIDE SEQUENCE [LARGE SCALE GENOMIC DNA]</scope>
    <source>
        <strain evidence="10">AMDSBA4</strain>
    </source>
</reference>
<accession>A0A2T2XAV9</accession>
<dbReference type="Proteomes" id="UP000242972">
    <property type="component" value="Unassembled WGS sequence"/>
</dbReference>
<dbReference type="InterPro" id="IPR050171">
    <property type="entry name" value="MFS_Transporters"/>
</dbReference>
<name>A0A2T2XAV9_9FIRM</name>
<dbReference type="InterPro" id="IPR001958">
    <property type="entry name" value="Tet-R_TetA/multi-R_MdtG-like"/>
</dbReference>
<feature type="transmembrane region" description="Helical" evidence="8">
    <location>
        <begin position="280"/>
        <end position="296"/>
    </location>
</feature>
<dbReference type="InterPro" id="IPR036259">
    <property type="entry name" value="MFS_trans_sf"/>
</dbReference>
<feature type="transmembrane region" description="Helical" evidence="8">
    <location>
        <begin position="82"/>
        <end position="101"/>
    </location>
</feature>
<dbReference type="GO" id="GO:0005886">
    <property type="term" value="C:plasma membrane"/>
    <property type="evidence" value="ECO:0007669"/>
    <property type="project" value="UniProtKB-SubCell"/>
</dbReference>
<evidence type="ECO:0000256" key="8">
    <source>
        <dbReference type="SAM" id="Phobius"/>
    </source>
</evidence>
<evidence type="ECO:0000256" key="2">
    <source>
        <dbReference type="ARBA" id="ARBA00007520"/>
    </source>
</evidence>
<feature type="transmembrane region" description="Helical" evidence="8">
    <location>
        <begin position="49"/>
        <end position="70"/>
    </location>
</feature>
<evidence type="ECO:0000259" key="9">
    <source>
        <dbReference type="PROSITE" id="PS50850"/>
    </source>
</evidence>
<comment type="caution">
    <text evidence="10">The sequence shown here is derived from an EMBL/GenBank/DDBJ whole genome shotgun (WGS) entry which is preliminary data.</text>
</comment>
<keyword evidence="4" id="KW-1003">Cell membrane</keyword>
<feature type="transmembrane region" description="Helical" evidence="8">
    <location>
        <begin position="213"/>
        <end position="237"/>
    </location>
</feature>
<gene>
    <name evidence="10" type="ORF">C7B46_16750</name>
</gene>
<comment type="subcellular location">
    <subcellularLocation>
        <location evidence="1">Cell membrane</location>
        <topology evidence="1">Multi-pass membrane protein</topology>
    </subcellularLocation>
</comment>
<feature type="transmembrane region" description="Helical" evidence="8">
    <location>
        <begin position="107"/>
        <end position="128"/>
    </location>
</feature>
<dbReference type="SUPFAM" id="SSF103473">
    <property type="entry name" value="MFS general substrate transporter"/>
    <property type="match status" value="1"/>
</dbReference>
<dbReference type="InterPro" id="IPR011701">
    <property type="entry name" value="MFS"/>
</dbReference>
<dbReference type="GO" id="GO:0022857">
    <property type="term" value="F:transmembrane transporter activity"/>
    <property type="evidence" value="ECO:0007669"/>
    <property type="project" value="InterPro"/>
</dbReference>
<sequence>MRIWNQLIDPTLPRAFYVLLIGRFFNLVGNSLVFPFITIYLVARLHAPMSTVGIVMTFYGGAQVLSVLVGGVWSDKLGRRRVMLLSLILGAVFTFLMGLAVNPLLLIVFLTGMGFTVPLFQPASMAAVGDMVPPDRLSYAYGLMRMASNAGIIIGPMLGGLLADHSFFWIFALDALSMIGFFIVIWTSIAETRPTAVSENTPGRLRDVARDPLFLRFAGLWSLTSLVYSQLFMVVPAYLHLQLGYPPSVFGYLAAENAVLVVALQLPITRMTRHFARPTLMALGTLCYGAGFWLMLSGREVFVFAAAVLVITVGENFINPAASAWVADRAPESLRGRYMGFFSLANRAGFAIGPLTGGVLMGFGILPWLGTTGALGFLASLGFQRFRKNSQAPTSLGLPL</sequence>
<evidence type="ECO:0000256" key="7">
    <source>
        <dbReference type="ARBA" id="ARBA00023136"/>
    </source>
</evidence>